<dbReference type="SUPFAM" id="SSF48208">
    <property type="entry name" value="Six-hairpin glycosidases"/>
    <property type="match status" value="1"/>
</dbReference>
<keyword evidence="2" id="KW-1185">Reference proteome</keyword>
<evidence type="ECO:0000313" key="2">
    <source>
        <dbReference type="Proteomes" id="UP001212841"/>
    </source>
</evidence>
<dbReference type="PANTHER" id="PTHR42899">
    <property type="entry name" value="SPERMATOGENESIS-ASSOCIATED PROTEIN 20"/>
    <property type="match status" value="1"/>
</dbReference>
<name>A0AAD5S9C9_9FUNG</name>
<dbReference type="Proteomes" id="UP001212841">
    <property type="component" value="Unassembled WGS sequence"/>
</dbReference>
<dbReference type="InterPro" id="IPR024705">
    <property type="entry name" value="Ssp411"/>
</dbReference>
<protein>
    <submittedName>
        <fullName evidence="1">Spermatogenesis-associated protein 20</fullName>
    </submittedName>
</protein>
<sequence length="374" mass="42682">MNVPASTFSSLPTATPGRLKHLADFYGLDLKFGAEVGGLEGEEAKEAVERGLKVRKGQSGKALDMVDFTLKQIARGGIHDHVGLGFHRYSVDKHWHVPHFEKMLYDQAQLCAAYLDAYQCTKDEFHAEIVRDIIQYVERDLLSPEGGFYSAEDADSYPVEGAKEKKEGAFAVWEREEILSAVGEEDASVFCSHFGVKPSGNVNPRNDPHGELTDKNVLIQRETLEETARRFDRSVEEIRGVLERVKAKLWEVRKGRPKPHRDDKVITSWNGLMISAIARAHQVLVLGKDPKSEDKHYLELATRAAEFFYERMWDRGRKVLKRSFREGAGDVEGFADDYAFLVQGLLDLYEANFEERWLEWAVELQETQDKLFWD</sequence>
<dbReference type="GO" id="GO:0005975">
    <property type="term" value="P:carbohydrate metabolic process"/>
    <property type="evidence" value="ECO:0007669"/>
    <property type="project" value="InterPro"/>
</dbReference>
<reference evidence="1" key="1">
    <citation type="submission" date="2020-05" db="EMBL/GenBank/DDBJ databases">
        <title>Phylogenomic resolution of chytrid fungi.</title>
        <authorList>
            <person name="Stajich J.E."/>
            <person name="Amses K."/>
            <person name="Simmons R."/>
            <person name="Seto K."/>
            <person name="Myers J."/>
            <person name="Bonds A."/>
            <person name="Quandt C.A."/>
            <person name="Barry K."/>
            <person name="Liu P."/>
            <person name="Grigoriev I."/>
            <person name="Longcore J.E."/>
            <person name="James T.Y."/>
        </authorList>
    </citation>
    <scope>NUCLEOTIDE SEQUENCE</scope>
    <source>
        <strain evidence="1">JEL0318</strain>
    </source>
</reference>
<comment type="caution">
    <text evidence="1">The sequence shown here is derived from an EMBL/GenBank/DDBJ whole genome shotgun (WGS) entry which is preliminary data.</text>
</comment>
<accession>A0AAD5S9C9</accession>
<feature type="non-terminal residue" evidence="1">
    <location>
        <position position="1"/>
    </location>
</feature>
<dbReference type="EMBL" id="JADGJD010000948">
    <property type="protein sequence ID" value="KAJ3047510.1"/>
    <property type="molecule type" value="Genomic_DNA"/>
</dbReference>
<evidence type="ECO:0000313" key="1">
    <source>
        <dbReference type="EMBL" id="KAJ3047510.1"/>
    </source>
</evidence>
<dbReference type="InterPro" id="IPR008928">
    <property type="entry name" value="6-hairpin_glycosidase_sf"/>
</dbReference>
<dbReference type="AlphaFoldDB" id="A0AAD5S9C9"/>
<gene>
    <name evidence="1" type="primary">SPATA20</name>
    <name evidence="1" type="ORF">HK097_011466</name>
</gene>
<proteinExistence type="predicted"/>
<organism evidence="1 2">
    <name type="scientific">Rhizophlyctis rosea</name>
    <dbReference type="NCBI Taxonomy" id="64517"/>
    <lineage>
        <taxon>Eukaryota</taxon>
        <taxon>Fungi</taxon>
        <taxon>Fungi incertae sedis</taxon>
        <taxon>Chytridiomycota</taxon>
        <taxon>Chytridiomycota incertae sedis</taxon>
        <taxon>Chytridiomycetes</taxon>
        <taxon>Rhizophlyctidales</taxon>
        <taxon>Rhizophlyctidaceae</taxon>
        <taxon>Rhizophlyctis</taxon>
    </lineage>
</organism>
<dbReference type="PANTHER" id="PTHR42899:SF1">
    <property type="entry name" value="SPERMATOGENESIS-ASSOCIATED PROTEIN 20"/>
    <property type="match status" value="1"/>
</dbReference>